<evidence type="ECO:0000313" key="3">
    <source>
        <dbReference type="EMBL" id="QCI60288.1"/>
    </source>
</evidence>
<reference evidence="4" key="1">
    <citation type="submission" date="2018-12" db="EMBL/GenBank/DDBJ databases">
        <title>Dusodibacter welbiota gen. nov., sp. nov., isolated from human faeces and emended description of the Oscillibacter genus.</title>
        <authorList>
            <person name="Le Roy T."/>
            <person name="Van der Smissen P."/>
            <person name="Delzenne N."/>
            <person name="Muccioli G."/>
            <person name="Collet J.F."/>
            <person name="Cani P.D."/>
        </authorList>
    </citation>
    <scope>NUCLEOTIDE SEQUENCE [LARGE SCALE GENOMIC DNA]</scope>
    <source>
        <strain evidence="4">J115</strain>
    </source>
</reference>
<evidence type="ECO:0000313" key="4">
    <source>
        <dbReference type="Proteomes" id="UP000298642"/>
    </source>
</evidence>
<organism evidence="3 4">
    <name type="scientific">Dysosmobacter welbionis</name>
    <dbReference type="NCBI Taxonomy" id="2093857"/>
    <lineage>
        <taxon>Bacteria</taxon>
        <taxon>Bacillati</taxon>
        <taxon>Bacillota</taxon>
        <taxon>Clostridia</taxon>
        <taxon>Eubacteriales</taxon>
        <taxon>Oscillospiraceae</taxon>
        <taxon>Dysosmobacter</taxon>
    </lineage>
</organism>
<keyword evidence="4" id="KW-1185">Reference proteome</keyword>
<keyword evidence="2" id="KW-0812">Transmembrane</keyword>
<accession>A0A4D7ARX0</accession>
<dbReference type="EMBL" id="CP034413">
    <property type="protein sequence ID" value="QCI60288.1"/>
    <property type="molecule type" value="Genomic_DNA"/>
</dbReference>
<name>A0A4D7ARX0_9FIRM</name>
<dbReference type="Proteomes" id="UP000298642">
    <property type="component" value="Chromosome"/>
</dbReference>
<gene>
    <name evidence="3" type="ORF">EIO64_14590</name>
</gene>
<keyword evidence="2" id="KW-0472">Membrane</keyword>
<proteinExistence type="predicted"/>
<feature type="region of interest" description="Disordered" evidence="1">
    <location>
        <begin position="585"/>
        <end position="615"/>
    </location>
</feature>
<feature type="transmembrane region" description="Helical" evidence="2">
    <location>
        <begin position="38"/>
        <end position="63"/>
    </location>
</feature>
<sequence length="615" mass="67527">MPFSFDFGGFDPSAFGGFSGGDASQPQRPKRERKPRKAIGNAFTRTLINLGVTLLFGLGYFYFELPALNFHAEEFYVFVFLLCAVYCVCAVLTSGFQGEGVKGYFGFVKKQCTIPFLVLVALIAAIIIGGLTSWVVIRAGSYSKLLSIKDGDFASEVEEISYNQIPMLDEDSAARLGSRKLGELADMVSQFEILPSYTQINYQGRPVRVTSLAYGDLVKWFTNRSAGLPAYLIIDMVTQEAEVVRLDEGMKYTTAEHFGRYLPRHLRFHYPTYMFADPVFEINEEGEPYWVCPRMVKTIGLFGGTDIQGAVLVNAVTGESQYYEEVPNWVDHVYDANLIMEQYDYYGMYHNGFINSIFGQRDVTHTTEGYNYIAIGDDVYMYTGVTSVTSDQSNIGFILSNQRTKETHFYSVAGATEASAQASAMSQVQQMRYVATFPLLLNIADQPTYFMSLKGEDGLVKMYAMVNVQQYNIVETGSTVAECEANYRRALADSGLISDGDAEAVPSDQEEISGAIAEIRTAVLDGNSYYFLRLEGQDTFYAVNAAENPLAVILNAGDQVTIAYTAGEGGGILSGTSVARAGETPVTFTPEEAPADAPAETGQPAEDAASSNQPT</sequence>
<evidence type="ECO:0000256" key="1">
    <source>
        <dbReference type="SAM" id="MobiDB-lite"/>
    </source>
</evidence>
<feature type="transmembrane region" description="Helical" evidence="2">
    <location>
        <begin position="75"/>
        <end position="96"/>
    </location>
</feature>
<dbReference type="KEGG" id="obj:EIO64_14590"/>
<dbReference type="RefSeq" id="WP_021748605.1">
    <property type="nucleotide sequence ID" value="NZ_CAUWCU010000017.1"/>
</dbReference>
<feature type="transmembrane region" description="Helical" evidence="2">
    <location>
        <begin position="116"/>
        <end position="137"/>
    </location>
</feature>
<feature type="compositionally biased region" description="Low complexity" evidence="1">
    <location>
        <begin position="590"/>
        <end position="600"/>
    </location>
</feature>
<dbReference type="AlphaFoldDB" id="A0A4D7ARX0"/>
<keyword evidence="2" id="KW-1133">Transmembrane helix</keyword>
<protein>
    <submittedName>
        <fullName evidence="3">CvpA family protein</fullName>
    </submittedName>
</protein>
<evidence type="ECO:0000256" key="2">
    <source>
        <dbReference type="SAM" id="Phobius"/>
    </source>
</evidence>